<protein>
    <submittedName>
        <fullName evidence="2">Uncharacterized protein</fullName>
    </submittedName>
</protein>
<dbReference type="AlphaFoldDB" id="A0A0L6URU1"/>
<gene>
    <name evidence="2" type="ORF">VP01_4160g1</name>
</gene>
<evidence type="ECO:0000256" key="1">
    <source>
        <dbReference type="SAM" id="MobiDB-lite"/>
    </source>
</evidence>
<keyword evidence="3" id="KW-1185">Reference proteome</keyword>
<feature type="compositionally biased region" description="Basic residues" evidence="1">
    <location>
        <begin position="83"/>
        <end position="94"/>
    </location>
</feature>
<name>A0A0L6URU1_9BASI</name>
<dbReference type="Proteomes" id="UP000037035">
    <property type="component" value="Unassembled WGS sequence"/>
</dbReference>
<feature type="compositionally biased region" description="Basic and acidic residues" evidence="1">
    <location>
        <begin position="102"/>
        <end position="123"/>
    </location>
</feature>
<sequence length="150" mass="16241">MDNISAHAATDVVTSEGGVYITEVPAVLTGAAADAVNKNPSATLTKLQEIVHLEAWKTRTAVVSKRSEKLSEEQSDAAEALMHKPKKGKKRNKHVYCAPGKHNPEAKSHDAEHCWQLHPEQRPSSKSNGSSSNQAPTTQLVEVEDGHESE</sequence>
<feature type="non-terminal residue" evidence="2">
    <location>
        <position position="150"/>
    </location>
</feature>
<reference evidence="2 3" key="1">
    <citation type="submission" date="2015-08" db="EMBL/GenBank/DDBJ databases">
        <title>Next Generation Sequencing and Analysis of the Genome of Puccinia sorghi L Schw, the Causal Agent of Maize Common Rust.</title>
        <authorList>
            <person name="Rochi L."/>
            <person name="Burguener G."/>
            <person name="Darino M."/>
            <person name="Turjanski A."/>
            <person name="Kreff E."/>
            <person name="Dieguez M.J."/>
            <person name="Sacco F."/>
        </authorList>
    </citation>
    <scope>NUCLEOTIDE SEQUENCE [LARGE SCALE GENOMIC DNA]</scope>
    <source>
        <strain evidence="2 3">RO10H11247</strain>
    </source>
</reference>
<comment type="caution">
    <text evidence="2">The sequence shown here is derived from an EMBL/GenBank/DDBJ whole genome shotgun (WGS) entry which is preliminary data.</text>
</comment>
<dbReference type="OrthoDB" id="1728030at2759"/>
<feature type="compositionally biased region" description="Low complexity" evidence="1">
    <location>
        <begin position="124"/>
        <end position="133"/>
    </location>
</feature>
<proteinExistence type="predicted"/>
<feature type="region of interest" description="Disordered" evidence="1">
    <location>
        <begin position="64"/>
        <end position="150"/>
    </location>
</feature>
<accession>A0A0L6URU1</accession>
<dbReference type="VEuPathDB" id="FungiDB:VP01_4160g1"/>
<evidence type="ECO:0000313" key="2">
    <source>
        <dbReference type="EMBL" id="KNZ50947.1"/>
    </source>
</evidence>
<organism evidence="2 3">
    <name type="scientific">Puccinia sorghi</name>
    <dbReference type="NCBI Taxonomy" id="27349"/>
    <lineage>
        <taxon>Eukaryota</taxon>
        <taxon>Fungi</taxon>
        <taxon>Dikarya</taxon>
        <taxon>Basidiomycota</taxon>
        <taxon>Pucciniomycotina</taxon>
        <taxon>Pucciniomycetes</taxon>
        <taxon>Pucciniales</taxon>
        <taxon>Pucciniaceae</taxon>
        <taxon>Puccinia</taxon>
    </lineage>
</organism>
<evidence type="ECO:0000313" key="3">
    <source>
        <dbReference type="Proteomes" id="UP000037035"/>
    </source>
</evidence>
<dbReference type="EMBL" id="LAVV01009236">
    <property type="protein sequence ID" value="KNZ50947.1"/>
    <property type="molecule type" value="Genomic_DNA"/>
</dbReference>